<reference evidence="2" key="1">
    <citation type="submission" date="2018-11" db="EMBL/GenBank/DDBJ databases">
        <authorList>
            <consortium name="Pathogen Informatics"/>
        </authorList>
    </citation>
    <scope>NUCLEOTIDE SEQUENCE</scope>
</reference>
<feature type="compositionally biased region" description="Polar residues" evidence="1">
    <location>
        <begin position="19"/>
        <end position="29"/>
    </location>
</feature>
<proteinExistence type="predicted"/>
<keyword evidence="3" id="KW-1185">Reference proteome</keyword>
<gene>
    <name evidence="2" type="ORF">PXEA_LOCUS37262</name>
</gene>
<comment type="caution">
    <text evidence="2">The sequence shown here is derived from an EMBL/GenBank/DDBJ whole genome shotgun (WGS) entry which is preliminary data.</text>
</comment>
<accession>A0A3S5B2B9</accession>
<feature type="region of interest" description="Disordered" evidence="1">
    <location>
        <begin position="19"/>
        <end position="59"/>
    </location>
</feature>
<evidence type="ECO:0000256" key="1">
    <source>
        <dbReference type="SAM" id="MobiDB-lite"/>
    </source>
</evidence>
<name>A0A3S5B2B9_9PLAT</name>
<feature type="region of interest" description="Disordered" evidence="1">
    <location>
        <begin position="172"/>
        <end position="193"/>
    </location>
</feature>
<dbReference type="Proteomes" id="UP000784294">
    <property type="component" value="Unassembled WGS sequence"/>
</dbReference>
<feature type="compositionally biased region" description="Pro residues" evidence="1">
    <location>
        <begin position="115"/>
        <end position="129"/>
    </location>
</feature>
<feature type="non-terminal residue" evidence="2">
    <location>
        <position position="225"/>
    </location>
</feature>
<dbReference type="EMBL" id="CAAALY010285601">
    <property type="protein sequence ID" value="VEL43822.1"/>
    <property type="molecule type" value="Genomic_DNA"/>
</dbReference>
<protein>
    <submittedName>
        <fullName evidence="2">Uncharacterized protein</fullName>
    </submittedName>
</protein>
<evidence type="ECO:0000313" key="2">
    <source>
        <dbReference type="EMBL" id="VEL43822.1"/>
    </source>
</evidence>
<sequence>MSLLLQPSCLTAGLVVKSTSSLNDSQTGSEAEGAPMTPDPGSCTSGLNRGLVTPPGSTNETTAAAAAAAAAFSAVQRWLASPHDLAAAAAAGLSTRLLPSTGTPDPTRLCADSADPPPPPPPPPPPGPAAPRTQQALEPEASRTGILPFPLTAAAIMAAAAAAAAAAASSTAGSPAANLPTGPPGWQTPPGDLPRREVVEQSLVELKAVSYGQGELTPGLGLTLG</sequence>
<evidence type="ECO:0000313" key="3">
    <source>
        <dbReference type="Proteomes" id="UP000784294"/>
    </source>
</evidence>
<feature type="region of interest" description="Disordered" evidence="1">
    <location>
        <begin position="96"/>
        <end position="140"/>
    </location>
</feature>
<dbReference type="AlphaFoldDB" id="A0A3S5B2B9"/>
<organism evidence="2 3">
    <name type="scientific">Protopolystoma xenopodis</name>
    <dbReference type="NCBI Taxonomy" id="117903"/>
    <lineage>
        <taxon>Eukaryota</taxon>
        <taxon>Metazoa</taxon>
        <taxon>Spiralia</taxon>
        <taxon>Lophotrochozoa</taxon>
        <taxon>Platyhelminthes</taxon>
        <taxon>Monogenea</taxon>
        <taxon>Polyopisthocotylea</taxon>
        <taxon>Polystomatidea</taxon>
        <taxon>Polystomatidae</taxon>
        <taxon>Protopolystoma</taxon>
    </lineage>
</organism>